<evidence type="ECO:0000313" key="2">
    <source>
        <dbReference type="EMBL" id="JAH08307.1"/>
    </source>
</evidence>
<reference evidence="2" key="1">
    <citation type="submission" date="2014-11" db="EMBL/GenBank/DDBJ databases">
        <authorList>
            <person name="Amaro Gonzalez C."/>
        </authorList>
    </citation>
    <scope>NUCLEOTIDE SEQUENCE</scope>
</reference>
<dbReference type="EMBL" id="GBXM01100270">
    <property type="protein sequence ID" value="JAH08307.1"/>
    <property type="molecule type" value="Transcribed_RNA"/>
</dbReference>
<dbReference type="AlphaFoldDB" id="A0A0E9PVM3"/>
<protein>
    <submittedName>
        <fullName evidence="2">Uncharacterized protein</fullName>
    </submittedName>
</protein>
<organism evidence="2">
    <name type="scientific">Anguilla anguilla</name>
    <name type="common">European freshwater eel</name>
    <name type="synonym">Muraena anguilla</name>
    <dbReference type="NCBI Taxonomy" id="7936"/>
    <lineage>
        <taxon>Eukaryota</taxon>
        <taxon>Metazoa</taxon>
        <taxon>Chordata</taxon>
        <taxon>Craniata</taxon>
        <taxon>Vertebrata</taxon>
        <taxon>Euteleostomi</taxon>
        <taxon>Actinopterygii</taxon>
        <taxon>Neopterygii</taxon>
        <taxon>Teleostei</taxon>
        <taxon>Anguilliformes</taxon>
        <taxon>Anguillidae</taxon>
        <taxon>Anguilla</taxon>
    </lineage>
</organism>
<proteinExistence type="predicted"/>
<feature type="signal peptide" evidence="1">
    <location>
        <begin position="1"/>
        <end position="27"/>
    </location>
</feature>
<keyword evidence="1" id="KW-0732">Signal</keyword>
<evidence type="ECO:0000256" key="1">
    <source>
        <dbReference type="SAM" id="SignalP"/>
    </source>
</evidence>
<name>A0A0E9PVM3_ANGAN</name>
<accession>A0A0E9PVM3</accession>
<sequence length="48" mass="5372">MLLLGLGLPLSMCIHLRLLMSLPVLWCHKVARQLLNSSTAIKAHDSYL</sequence>
<reference evidence="2" key="2">
    <citation type="journal article" date="2015" name="Fish Shellfish Immunol.">
        <title>Early steps in the European eel (Anguilla anguilla)-Vibrio vulnificus interaction in the gills: Role of the RtxA13 toxin.</title>
        <authorList>
            <person name="Callol A."/>
            <person name="Pajuelo D."/>
            <person name="Ebbesson L."/>
            <person name="Teles M."/>
            <person name="MacKenzie S."/>
            <person name="Amaro C."/>
        </authorList>
    </citation>
    <scope>NUCLEOTIDE SEQUENCE</scope>
</reference>
<feature type="chain" id="PRO_5002430863" evidence="1">
    <location>
        <begin position="28"/>
        <end position="48"/>
    </location>
</feature>